<protein>
    <submittedName>
        <fullName evidence="10">Peptide transport system permease protein BRA1092/BS1330_II1084</fullName>
    </submittedName>
</protein>
<feature type="domain" description="ABC transmembrane type-1" evidence="9">
    <location>
        <begin position="100"/>
        <end position="343"/>
    </location>
</feature>
<dbReference type="AlphaFoldDB" id="A0AA35RTX0"/>
<dbReference type="Pfam" id="PF19300">
    <property type="entry name" value="BPD_transp_1_N"/>
    <property type="match status" value="1"/>
</dbReference>
<feature type="region of interest" description="Disordered" evidence="7">
    <location>
        <begin position="279"/>
        <end position="315"/>
    </location>
</feature>
<evidence type="ECO:0000313" key="11">
    <source>
        <dbReference type="Proteomes" id="UP001174909"/>
    </source>
</evidence>
<keyword evidence="5 8" id="KW-1133">Transmembrane helix</keyword>
<dbReference type="InterPro" id="IPR000515">
    <property type="entry name" value="MetI-like"/>
</dbReference>
<sequence length="343" mass="37878">MIGYVVRRIGLFIPTILLTTVIVFALFFLVPGDAALFILTGEEGAGAVTEEDLQKLRQELGLDRPVHIQYFDWLWNTLRGDLGISIWYREPVTDEIRDKFAVTLQLSIMGIIMAFVVAVPMGMISAVRQDTWPDYVCRSLTLIGIALPTFWLAILIIYFLAYVFNWLPPLGYATLWEDPILNLKQLFFPALAIAFHDLAFTARVTRSSMLEVLREDYVRTARSKGLRETKVLGRHALQNAILPIITVSGYQFARLLGGTIIIETIFAVPGLGAFPDRKHHPPGFRRNPSGGSAHCGSGADLEPDHRPVLRHAGPQGYGTSEAVAGNLGQIPLGDSSHGAISLT</sequence>
<feature type="transmembrane region" description="Helical" evidence="8">
    <location>
        <begin position="139"/>
        <end position="166"/>
    </location>
</feature>
<dbReference type="PROSITE" id="PS50928">
    <property type="entry name" value="ABC_TM1"/>
    <property type="match status" value="1"/>
</dbReference>
<dbReference type="InterPro" id="IPR035906">
    <property type="entry name" value="MetI-like_sf"/>
</dbReference>
<evidence type="ECO:0000256" key="1">
    <source>
        <dbReference type="ARBA" id="ARBA00004651"/>
    </source>
</evidence>
<evidence type="ECO:0000259" key="9">
    <source>
        <dbReference type="PROSITE" id="PS50928"/>
    </source>
</evidence>
<dbReference type="Gene3D" id="1.10.3720.10">
    <property type="entry name" value="MetI-like"/>
    <property type="match status" value="1"/>
</dbReference>
<evidence type="ECO:0000256" key="6">
    <source>
        <dbReference type="ARBA" id="ARBA00023136"/>
    </source>
</evidence>
<dbReference type="InterPro" id="IPR045621">
    <property type="entry name" value="BPD_transp_1_N"/>
</dbReference>
<keyword evidence="4 8" id="KW-0812">Transmembrane</keyword>
<dbReference type="PANTHER" id="PTHR43163:SF6">
    <property type="entry name" value="DIPEPTIDE TRANSPORT SYSTEM PERMEASE PROTEIN DPPB-RELATED"/>
    <property type="match status" value="1"/>
</dbReference>
<dbReference type="CDD" id="cd06261">
    <property type="entry name" value="TM_PBP2"/>
    <property type="match status" value="1"/>
</dbReference>
<comment type="subcellular location">
    <subcellularLocation>
        <location evidence="1">Cell membrane</location>
        <topology evidence="1">Multi-pass membrane protein</topology>
    </subcellularLocation>
</comment>
<organism evidence="10 11">
    <name type="scientific">Geodia barretti</name>
    <name type="common">Barrett's horny sponge</name>
    <dbReference type="NCBI Taxonomy" id="519541"/>
    <lineage>
        <taxon>Eukaryota</taxon>
        <taxon>Metazoa</taxon>
        <taxon>Porifera</taxon>
        <taxon>Demospongiae</taxon>
        <taxon>Heteroscleromorpha</taxon>
        <taxon>Tetractinellida</taxon>
        <taxon>Astrophorina</taxon>
        <taxon>Geodiidae</taxon>
        <taxon>Geodia</taxon>
    </lineage>
</organism>
<dbReference type="SUPFAM" id="SSF161098">
    <property type="entry name" value="MetI-like"/>
    <property type="match status" value="1"/>
</dbReference>
<reference evidence="10" key="1">
    <citation type="submission" date="2023-03" db="EMBL/GenBank/DDBJ databases">
        <authorList>
            <person name="Steffen K."/>
            <person name="Cardenas P."/>
        </authorList>
    </citation>
    <scope>NUCLEOTIDE SEQUENCE</scope>
</reference>
<keyword evidence="6 8" id="KW-0472">Membrane</keyword>
<keyword evidence="11" id="KW-1185">Reference proteome</keyword>
<evidence type="ECO:0000256" key="3">
    <source>
        <dbReference type="ARBA" id="ARBA00022475"/>
    </source>
</evidence>
<proteinExistence type="predicted"/>
<feature type="transmembrane region" description="Helical" evidence="8">
    <location>
        <begin position="106"/>
        <end position="127"/>
    </location>
</feature>
<dbReference type="EMBL" id="CASHTH010001563">
    <property type="protein sequence ID" value="CAI8016788.1"/>
    <property type="molecule type" value="Genomic_DNA"/>
</dbReference>
<gene>
    <name evidence="10" type="ORF">GBAR_LOCUS10282</name>
</gene>
<evidence type="ECO:0000256" key="8">
    <source>
        <dbReference type="SAM" id="Phobius"/>
    </source>
</evidence>
<dbReference type="PANTHER" id="PTHR43163">
    <property type="entry name" value="DIPEPTIDE TRANSPORT SYSTEM PERMEASE PROTEIN DPPB-RELATED"/>
    <property type="match status" value="1"/>
</dbReference>
<dbReference type="GO" id="GO:0005886">
    <property type="term" value="C:plasma membrane"/>
    <property type="evidence" value="ECO:0007669"/>
    <property type="project" value="UniProtKB-SubCell"/>
</dbReference>
<name>A0AA35RTX0_GEOBA</name>
<evidence type="ECO:0000256" key="4">
    <source>
        <dbReference type="ARBA" id="ARBA00022692"/>
    </source>
</evidence>
<dbReference type="Proteomes" id="UP001174909">
    <property type="component" value="Unassembled WGS sequence"/>
</dbReference>
<evidence type="ECO:0000256" key="7">
    <source>
        <dbReference type="SAM" id="MobiDB-lite"/>
    </source>
</evidence>
<evidence type="ECO:0000256" key="5">
    <source>
        <dbReference type="ARBA" id="ARBA00022989"/>
    </source>
</evidence>
<evidence type="ECO:0000256" key="2">
    <source>
        <dbReference type="ARBA" id="ARBA00022448"/>
    </source>
</evidence>
<keyword evidence="3" id="KW-1003">Cell membrane</keyword>
<feature type="transmembrane region" description="Helical" evidence="8">
    <location>
        <begin position="9"/>
        <end position="30"/>
    </location>
</feature>
<dbReference type="Pfam" id="PF00528">
    <property type="entry name" value="BPD_transp_1"/>
    <property type="match status" value="1"/>
</dbReference>
<comment type="caution">
    <text evidence="10">The sequence shown here is derived from an EMBL/GenBank/DDBJ whole genome shotgun (WGS) entry which is preliminary data.</text>
</comment>
<evidence type="ECO:0000313" key="10">
    <source>
        <dbReference type="EMBL" id="CAI8016788.1"/>
    </source>
</evidence>
<accession>A0AA35RTX0</accession>
<keyword evidence="2" id="KW-0813">Transport</keyword>
<dbReference type="GO" id="GO:0071916">
    <property type="term" value="F:dipeptide transmembrane transporter activity"/>
    <property type="evidence" value="ECO:0007669"/>
    <property type="project" value="TreeGrafter"/>
</dbReference>